<evidence type="ECO:0000256" key="1">
    <source>
        <dbReference type="SAM" id="Phobius"/>
    </source>
</evidence>
<evidence type="ECO:0000313" key="3">
    <source>
        <dbReference type="Proteomes" id="UP000000788"/>
    </source>
</evidence>
<dbReference type="OrthoDB" id="542128at2"/>
<keyword evidence="1" id="KW-0812">Transmembrane</keyword>
<name>A9BA87_PROM4</name>
<evidence type="ECO:0000313" key="2">
    <source>
        <dbReference type="EMBL" id="ABX08749.1"/>
    </source>
</evidence>
<keyword evidence="1" id="KW-0472">Membrane</keyword>
<keyword evidence="1" id="KW-1133">Transmembrane helix</keyword>
<reference evidence="2 3" key="1">
    <citation type="journal article" date="2007" name="PLoS Genet.">
        <title>Patterns and implications of gene gain and loss in the evolution of Prochlorococcus.</title>
        <authorList>
            <person name="Kettler G.C."/>
            <person name="Martiny A.C."/>
            <person name="Huang K."/>
            <person name="Zucker J."/>
            <person name="Coleman M.L."/>
            <person name="Rodrigue S."/>
            <person name="Chen F."/>
            <person name="Lapidus A."/>
            <person name="Ferriera S."/>
            <person name="Johnson J."/>
            <person name="Steglich C."/>
            <person name="Church G.M."/>
            <person name="Richardson P."/>
            <person name="Chisholm S.W."/>
        </authorList>
    </citation>
    <scope>NUCLEOTIDE SEQUENCE [LARGE SCALE GENOMIC DNA]</scope>
    <source>
        <strain evidence="3">MIT 9211</strain>
    </source>
</reference>
<dbReference type="HOGENOM" id="CLU_1738911_0_0_3"/>
<gene>
    <name evidence="2" type="ordered locus">P9211_08181</name>
</gene>
<dbReference type="AlphaFoldDB" id="A9BA87"/>
<organism evidence="2 3">
    <name type="scientific">Prochlorococcus marinus (strain MIT 9211)</name>
    <dbReference type="NCBI Taxonomy" id="93059"/>
    <lineage>
        <taxon>Bacteria</taxon>
        <taxon>Bacillati</taxon>
        <taxon>Cyanobacteriota</taxon>
        <taxon>Cyanophyceae</taxon>
        <taxon>Synechococcales</taxon>
        <taxon>Prochlorococcaceae</taxon>
        <taxon>Prochlorococcus</taxon>
    </lineage>
</organism>
<dbReference type="RefSeq" id="WP_012195371.1">
    <property type="nucleotide sequence ID" value="NC_009976.1"/>
</dbReference>
<dbReference type="Proteomes" id="UP000000788">
    <property type="component" value="Chromosome"/>
</dbReference>
<accession>A9BA87</accession>
<proteinExistence type="predicted"/>
<dbReference type="eggNOG" id="ENOG5032I8X">
    <property type="taxonomic scope" value="Bacteria"/>
</dbReference>
<dbReference type="KEGG" id="pmj:P9211_08181"/>
<sequence length="150" mass="17234">MSYLYAGMGIAMMSGIVAMLQIAYNINNLSPINYQVESNYQKETLAIEFDLESLIAIEEIKSDTEEIDNICDEIISRSSRSGYLLDPSNTDISDNYGFLDDRFSDSCIVVNADIRHRVIISHNNDEYNYYSCIYDPFSIYTNYCTFEEID</sequence>
<protein>
    <submittedName>
        <fullName evidence="2">Uncharacterized protein</fullName>
    </submittedName>
</protein>
<feature type="transmembrane region" description="Helical" evidence="1">
    <location>
        <begin position="6"/>
        <end position="24"/>
    </location>
</feature>
<keyword evidence="3" id="KW-1185">Reference proteome</keyword>
<dbReference type="EMBL" id="CP000878">
    <property type="protein sequence ID" value="ABX08749.1"/>
    <property type="molecule type" value="Genomic_DNA"/>
</dbReference>
<dbReference type="STRING" id="93059.P9211_08181"/>